<name>A0A6A6DFM0_9PEZI</name>
<protein>
    <submittedName>
        <fullName evidence="2">HET-domain-containing protein</fullName>
    </submittedName>
</protein>
<evidence type="ECO:0000313" key="3">
    <source>
        <dbReference type="Proteomes" id="UP000800200"/>
    </source>
</evidence>
<evidence type="ECO:0000313" key="2">
    <source>
        <dbReference type="EMBL" id="KAF2177019.1"/>
    </source>
</evidence>
<sequence length="242" mass="28217">WVDVRCINQDNEKERGHQVQQMGNIYSQADQVIFWLGLETLATEVLMDSLKQLQEECIRHAYKDWQHLDLETLQRKGTELLLERPWFQRVWILQEVANANAAVVCTGNRSVPARIFALTPWLTGVRPKPHCQAVLDIMPGRSRKDSWWSQKRDLYTLLVKFNGSKASDERDMIYALLGISSDARDNDSLRADYTKEHPASHSRCHFVLILLSDRQSLSYDIRILKQSHPFEHSMSWKGCRIR</sequence>
<proteinExistence type="predicted"/>
<gene>
    <name evidence="2" type="ORF">K469DRAFT_604990</name>
</gene>
<dbReference type="AlphaFoldDB" id="A0A6A6DFM0"/>
<dbReference type="PANTHER" id="PTHR24148:SF73">
    <property type="entry name" value="HET DOMAIN PROTEIN (AFU_ORTHOLOGUE AFUA_8G01020)"/>
    <property type="match status" value="1"/>
</dbReference>
<accession>A0A6A6DFM0</accession>
<keyword evidence="3" id="KW-1185">Reference proteome</keyword>
<dbReference type="InterPro" id="IPR010730">
    <property type="entry name" value="HET"/>
</dbReference>
<reference evidence="2" key="1">
    <citation type="journal article" date="2020" name="Stud. Mycol.">
        <title>101 Dothideomycetes genomes: a test case for predicting lifestyles and emergence of pathogens.</title>
        <authorList>
            <person name="Haridas S."/>
            <person name="Albert R."/>
            <person name="Binder M."/>
            <person name="Bloem J."/>
            <person name="Labutti K."/>
            <person name="Salamov A."/>
            <person name="Andreopoulos B."/>
            <person name="Baker S."/>
            <person name="Barry K."/>
            <person name="Bills G."/>
            <person name="Bluhm B."/>
            <person name="Cannon C."/>
            <person name="Castanera R."/>
            <person name="Culley D."/>
            <person name="Daum C."/>
            <person name="Ezra D."/>
            <person name="Gonzalez J."/>
            <person name="Henrissat B."/>
            <person name="Kuo A."/>
            <person name="Liang C."/>
            <person name="Lipzen A."/>
            <person name="Lutzoni F."/>
            <person name="Magnuson J."/>
            <person name="Mondo S."/>
            <person name="Nolan M."/>
            <person name="Ohm R."/>
            <person name="Pangilinan J."/>
            <person name="Park H.-J."/>
            <person name="Ramirez L."/>
            <person name="Alfaro M."/>
            <person name="Sun H."/>
            <person name="Tritt A."/>
            <person name="Yoshinaga Y."/>
            <person name="Zwiers L.-H."/>
            <person name="Turgeon B."/>
            <person name="Goodwin S."/>
            <person name="Spatafora J."/>
            <person name="Crous P."/>
            <person name="Grigoriev I."/>
        </authorList>
    </citation>
    <scope>NUCLEOTIDE SEQUENCE</scope>
    <source>
        <strain evidence="2">CBS 207.26</strain>
    </source>
</reference>
<dbReference type="InterPro" id="IPR052895">
    <property type="entry name" value="HetReg/Transcr_Mod"/>
</dbReference>
<dbReference type="Proteomes" id="UP000800200">
    <property type="component" value="Unassembled WGS sequence"/>
</dbReference>
<evidence type="ECO:0000259" key="1">
    <source>
        <dbReference type="Pfam" id="PF06985"/>
    </source>
</evidence>
<dbReference type="OrthoDB" id="194358at2759"/>
<feature type="non-terminal residue" evidence="2">
    <location>
        <position position="1"/>
    </location>
</feature>
<dbReference type="Pfam" id="PF06985">
    <property type="entry name" value="HET"/>
    <property type="match status" value="1"/>
</dbReference>
<dbReference type="PANTHER" id="PTHR24148">
    <property type="entry name" value="ANKYRIN REPEAT DOMAIN-CONTAINING PROTEIN 39 HOMOLOG-RELATED"/>
    <property type="match status" value="1"/>
</dbReference>
<organism evidence="2 3">
    <name type="scientific">Zopfia rhizophila CBS 207.26</name>
    <dbReference type="NCBI Taxonomy" id="1314779"/>
    <lineage>
        <taxon>Eukaryota</taxon>
        <taxon>Fungi</taxon>
        <taxon>Dikarya</taxon>
        <taxon>Ascomycota</taxon>
        <taxon>Pezizomycotina</taxon>
        <taxon>Dothideomycetes</taxon>
        <taxon>Dothideomycetes incertae sedis</taxon>
        <taxon>Zopfiaceae</taxon>
        <taxon>Zopfia</taxon>
    </lineage>
</organism>
<dbReference type="EMBL" id="ML994696">
    <property type="protein sequence ID" value="KAF2177019.1"/>
    <property type="molecule type" value="Genomic_DNA"/>
</dbReference>
<feature type="domain" description="Heterokaryon incompatibility" evidence="1">
    <location>
        <begin position="1"/>
        <end position="95"/>
    </location>
</feature>